<organism evidence="3 4">
    <name type="scientific">Puccinia triticina (isolate 1-1 / race 1 (BBBD))</name>
    <name type="common">Brown leaf rust fungus</name>
    <dbReference type="NCBI Taxonomy" id="630390"/>
    <lineage>
        <taxon>Eukaryota</taxon>
        <taxon>Fungi</taxon>
        <taxon>Dikarya</taxon>
        <taxon>Basidiomycota</taxon>
        <taxon>Pucciniomycotina</taxon>
        <taxon>Pucciniomycetes</taxon>
        <taxon>Pucciniales</taxon>
        <taxon>Pucciniaceae</taxon>
        <taxon>Puccinia</taxon>
    </lineage>
</organism>
<accession>A0A0C4F9N1</accession>
<evidence type="ECO:0000256" key="1">
    <source>
        <dbReference type="SAM" id="MobiDB-lite"/>
    </source>
</evidence>
<sequence length="147" mass="15811">MLDPIFHQKISLPTPLEKILPNPDLKRIPFKPASYMEQLNPLKAKLDRLRVPEDSTSPPGAPPATSPSPIPQRRRSKPKTPVDFTSASRSGPAASTSKCAAVDSTSGVDATLNKTTTPSPTRFSPYQDAPTPAAYFGPPNEDSMVTD</sequence>
<evidence type="ECO:0000313" key="3">
    <source>
        <dbReference type="EnsemblFungi" id="PTTG_09912-t43_1-p1"/>
    </source>
</evidence>
<dbReference type="VEuPathDB" id="FungiDB:PTTG_09912"/>
<proteinExistence type="predicted"/>
<feature type="compositionally biased region" description="Polar residues" evidence="1">
    <location>
        <begin position="83"/>
        <end position="124"/>
    </location>
</feature>
<gene>
    <name evidence="2" type="ORF">PTTG_09912</name>
</gene>
<evidence type="ECO:0000313" key="4">
    <source>
        <dbReference type="Proteomes" id="UP000005240"/>
    </source>
</evidence>
<dbReference type="AlphaFoldDB" id="A0A0C4F9N1"/>
<feature type="compositionally biased region" description="Basic and acidic residues" evidence="1">
    <location>
        <begin position="44"/>
        <end position="53"/>
    </location>
</feature>
<protein>
    <submittedName>
        <fullName evidence="2 3">Uncharacterized protein</fullName>
    </submittedName>
</protein>
<evidence type="ECO:0000313" key="2">
    <source>
        <dbReference type="EMBL" id="OAV87392.1"/>
    </source>
</evidence>
<name>A0A0C4F9N1_PUCT1</name>
<reference evidence="2" key="1">
    <citation type="submission" date="2009-11" db="EMBL/GenBank/DDBJ databases">
        <authorList>
            <consortium name="The Broad Institute Genome Sequencing Platform"/>
            <person name="Ward D."/>
            <person name="Feldgarden M."/>
            <person name="Earl A."/>
            <person name="Young S.K."/>
            <person name="Zeng Q."/>
            <person name="Koehrsen M."/>
            <person name="Alvarado L."/>
            <person name="Berlin A."/>
            <person name="Bochicchio J."/>
            <person name="Borenstein D."/>
            <person name="Chapman S.B."/>
            <person name="Chen Z."/>
            <person name="Engels R."/>
            <person name="Freedman E."/>
            <person name="Gellesch M."/>
            <person name="Goldberg J."/>
            <person name="Griggs A."/>
            <person name="Gujja S."/>
            <person name="Heilman E."/>
            <person name="Heiman D."/>
            <person name="Hepburn T."/>
            <person name="Howarth C."/>
            <person name="Jen D."/>
            <person name="Larson L."/>
            <person name="Lewis B."/>
            <person name="Mehta T."/>
            <person name="Park D."/>
            <person name="Pearson M."/>
            <person name="Roberts A."/>
            <person name="Saif S."/>
            <person name="Shea T."/>
            <person name="Shenoy N."/>
            <person name="Sisk P."/>
            <person name="Stolte C."/>
            <person name="Sykes S."/>
            <person name="Thomson T."/>
            <person name="Walk T."/>
            <person name="White J."/>
            <person name="Yandava C."/>
            <person name="Izard J."/>
            <person name="Baranova O.V."/>
            <person name="Blanton J.M."/>
            <person name="Tanner A.C."/>
            <person name="Dewhirst F.E."/>
            <person name="Haas B."/>
            <person name="Nusbaum C."/>
            <person name="Birren B."/>
        </authorList>
    </citation>
    <scope>NUCLEOTIDE SEQUENCE [LARGE SCALE GENOMIC DNA]</scope>
    <source>
        <strain evidence="2">1-1 BBBD Race 1</strain>
    </source>
</reference>
<dbReference type="EMBL" id="ADAS02000429">
    <property type="protein sequence ID" value="OAV87392.1"/>
    <property type="molecule type" value="Genomic_DNA"/>
</dbReference>
<feature type="compositionally biased region" description="Pro residues" evidence="1">
    <location>
        <begin position="59"/>
        <end position="70"/>
    </location>
</feature>
<reference evidence="3 4" key="3">
    <citation type="journal article" date="2017" name="G3 (Bethesda)">
        <title>Comparative analysis highlights variable genome content of wheat rusts and divergence of the mating loci.</title>
        <authorList>
            <person name="Cuomo C.A."/>
            <person name="Bakkeren G."/>
            <person name="Khalil H.B."/>
            <person name="Panwar V."/>
            <person name="Joly D."/>
            <person name="Linning R."/>
            <person name="Sakthikumar S."/>
            <person name="Song X."/>
            <person name="Adiconis X."/>
            <person name="Fan L."/>
            <person name="Goldberg J.M."/>
            <person name="Levin J.Z."/>
            <person name="Young S."/>
            <person name="Zeng Q."/>
            <person name="Anikster Y."/>
            <person name="Bruce M."/>
            <person name="Wang M."/>
            <person name="Yin C."/>
            <person name="McCallum B."/>
            <person name="Szabo L.J."/>
            <person name="Hulbert S."/>
            <person name="Chen X."/>
            <person name="Fellers J.P."/>
        </authorList>
    </citation>
    <scope>NUCLEOTIDE SEQUENCE</scope>
    <source>
        <strain evidence="4">Isolate 1-1 / race 1 (BBBD)</strain>
        <strain evidence="3">isolate 1-1 / race 1 (BBBD)</strain>
    </source>
</reference>
<keyword evidence="4" id="KW-1185">Reference proteome</keyword>
<reference evidence="3" key="4">
    <citation type="submission" date="2025-05" db="UniProtKB">
        <authorList>
            <consortium name="EnsemblFungi"/>
        </authorList>
    </citation>
    <scope>IDENTIFICATION</scope>
    <source>
        <strain evidence="3">isolate 1-1 / race 1 (BBBD)</strain>
    </source>
</reference>
<dbReference type="Proteomes" id="UP000005240">
    <property type="component" value="Unassembled WGS sequence"/>
</dbReference>
<feature type="region of interest" description="Disordered" evidence="1">
    <location>
        <begin position="39"/>
        <end position="147"/>
    </location>
</feature>
<dbReference type="EnsemblFungi" id="PTTG_09912-t43_1">
    <property type="protein sequence ID" value="PTTG_09912-t43_1-p1"/>
    <property type="gene ID" value="PTTG_09912"/>
</dbReference>
<reference evidence="2" key="2">
    <citation type="submission" date="2016-05" db="EMBL/GenBank/DDBJ databases">
        <title>Comparative analysis highlights variable genome content of wheat rusts and divergence of the mating loci.</title>
        <authorList>
            <person name="Cuomo C.A."/>
            <person name="Bakkeren G."/>
            <person name="Szabo L."/>
            <person name="Khalil H."/>
            <person name="Joly D."/>
            <person name="Goldberg J."/>
            <person name="Young S."/>
            <person name="Zeng Q."/>
            <person name="Fellers J."/>
        </authorList>
    </citation>
    <scope>NUCLEOTIDE SEQUENCE [LARGE SCALE GENOMIC DNA]</scope>
    <source>
        <strain evidence="2">1-1 BBBD Race 1</strain>
    </source>
</reference>